<dbReference type="Pfam" id="PF14291">
    <property type="entry name" value="DUF4371"/>
    <property type="match status" value="2"/>
</dbReference>
<dbReference type="AlphaFoldDB" id="F4J921"/>
<sequence length="393" mass="45275">MRDNAGKCIRSDAFITDGFCRWNNFKSFPEHVGGVDSFHNNVVMKCENLTKQGLAFRGHYKSENSANKGNFVELLKYTADQNEVVKVKSVIEEIDHNVFGLLVDESADVSDKEQMTLVFRFFDKSGIVKERFLSIIHVKETSAISLKSAIDDLFAKYRLNIKKGRGQGYDGEIGASCKRKDLIREKHRKKILEGIINGEISTRTWLNQEISLQRPGYTRWNSHYITLLRLTKMYFSIIKKFDDHFNEVNTELLICAASLSPIDAFYEFDHSKLVRLSKFYQVDFSLGEFISIEKELSIYIDTVRNDERFSNLKNLGDIAQKVVETRKHLSYPFGYRLLKLVLILHVATATVERCFSAMKIRSPVLNYQGDDFSGEAMESKEKKRSSVYRNGIE</sequence>
<feature type="domain" description="DUF4371" evidence="1">
    <location>
        <begin position="88"/>
        <end position="172"/>
    </location>
</feature>
<dbReference type="ExpressionAtlas" id="F4J921">
    <property type="expression patterns" value="baseline and differential"/>
</dbReference>
<evidence type="ECO:0000259" key="1">
    <source>
        <dbReference type="Pfam" id="PF14291"/>
    </source>
</evidence>
<reference evidence="4" key="2">
    <citation type="journal article" date="2017" name="Plant J.">
        <title>Araport11: a complete reannotation of the Arabidopsis thaliana reference genome.</title>
        <authorList>
            <person name="Cheng C.Y."/>
            <person name="Krishnakumar V."/>
            <person name="Chan A.P."/>
            <person name="Thibaud-Nissen F."/>
            <person name="Schobel S."/>
            <person name="Town C.D."/>
        </authorList>
    </citation>
    <scope>GENOME REANNOTATION</scope>
    <source>
        <strain evidence="4">cv. Columbia</strain>
    </source>
</reference>
<dbReference type="GeneID" id="7922520"/>
<dbReference type="eggNOG" id="ENOG502QSU3">
    <property type="taxonomic scope" value="Eukaryota"/>
</dbReference>
<evidence type="ECO:0000313" key="3">
    <source>
        <dbReference type="EMBL" id="AEE77673.1"/>
    </source>
</evidence>
<dbReference type="SUPFAM" id="SSF53098">
    <property type="entry name" value="Ribonuclease H-like"/>
    <property type="match status" value="1"/>
</dbReference>
<protein>
    <submittedName>
        <fullName evidence="3">General transcription factor 2-related zinc finger protein</fullName>
    </submittedName>
</protein>
<dbReference type="FunCoup" id="F4J921">
    <property type="interactions" value="1785"/>
</dbReference>
<dbReference type="KEGG" id="ath:AT3G31402"/>
<dbReference type="InParanoid" id="F4J921"/>
<dbReference type="InterPro" id="IPR055298">
    <property type="entry name" value="AtLOH3-like"/>
</dbReference>
<dbReference type="PaxDb" id="3702-AT3G31402.1"/>
<dbReference type="TAIR" id="AT3G31402"/>
<dbReference type="Proteomes" id="UP000006548">
    <property type="component" value="Chromosome 3"/>
</dbReference>
<dbReference type="RefSeq" id="NP_001154657.1">
    <property type="nucleotide sequence ID" value="NM_001161185.1"/>
</dbReference>
<dbReference type="PANTHER" id="PTHR11697:SF230">
    <property type="entry name" value="ZINC FINGER, MYM DOMAIN CONTAINING 1"/>
    <property type="match status" value="1"/>
</dbReference>
<feature type="domain" description="DUF4371" evidence="1">
    <location>
        <begin position="49"/>
        <end position="86"/>
    </location>
</feature>
<dbReference type="Araport" id="AT3G31402"/>
<evidence type="ECO:0000313" key="4">
    <source>
        <dbReference type="Proteomes" id="UP000006548"/>
    </source>
</evidence>
<gene>
    <name evidence="2 3" type="ordered locus">At3g31402</name>
</gene>
<dbReference type="HOGENOM" id="CLU_006175_5_3_1"/>
<dbReference type="PANTHER" id="PTHR11697">
    <property type="entry name" value="GENERAL TRANSCRIPTION FACTOR 2-RELATED ZINC FINGER PROTEIN"/>
    <property type="match status" value="1"/>
</dbReference>
<dbReference type="InterPro" id="IPR012337">
    <property type="entry name" value="RNaseH-like_sf"/>
</dbReference>
<name>F4J921_ARATH</name>
<proteinExistence type="predicted"/>
<dbReference type="OMA" id="GWISLMI"/>
<keyword evidence="4" id="KW-1185">Reference proteome</keyword>
<reference evidence="3 4" key="1">
    <citation type="journal article" date="2000" name="Nature">
        <title>Sequence and analysis of chromosome 3 of the plant Arabidopsis thaliana.</title>
        <authorList>
            <consortium name="European Union Chromosome 3 Arabidopsis Sequencing Consortium"/>
            <consortium name="Institute for Genomic Research"/>
            <consortium name="Kazusa DNA Research Institute"/>
            <person name="Salanoubat M."/>
            <person name="Lemcke K."/>
            <person name="Rieger M."/>
            <person name="Ansorge W."/>
            <person name="Unseld M."/>
            <person name="Fartmann B."/>
            <person name="Valle G."/>
            <person name="Blocker H."/>
            <person name="Perez-Alonso M."/>
            <person name="Obermaier B."/>
            <person name="Delseny M."/>
            <person name="Boutry M."/>
            <person name="Grivell L.A."/>
            <person name="Mache R."/>
            <person name="Puigdomenech P."/>
            <person name="De Simone V."/>
            <person name="Choisne N."/>
            <person name="Artiguenave F."/>
            <person name="Robert C."/>
            <person name="Brottier P."/>
            <person name="Wincker P."/>
            <person name="Cattolico L."/>
            <person name="Weissenbach J."/>
            <person name="Saurin W."/>
            <person name="Quetier F."/>
            <person name="Schafer M."/>
            <person name="Muller-Auer S."/>
            <person name="Gabel C."/>
            <person name="Fuchs M."/>
            <person name="Benes V."/>
            <person name="Wurmbach E."/>
            <person name="Drzonek H."/>
            <person name="Erfle H."/>
            <person name="Jordan N."/>
            <person name="Bangert S."/>
            <person name="Wiedelmann R."/>
            <person name="Kranz H."/>
            <person name="Voss H."/>
            <person name="Holland R."/>
            <person name="Brandt P."/>
            <person name="Nyakatura G."/>
            <person name="Vezzi A."/>
            <person name="D'Angelo M."/>
            <person name="Pallavicini A."/>
            <person name="Toppo S."/>
            <person name="Simionati B."/>
            <person name="Conrad A."/>
            <person name="Hornischer K."/>
            <person name="Kauer G."/>
            <person name="Lohnert T.H."/>
            <person name="Nordsiek G."/>
            <person name="Reichelt J."/>
            <person name="Scharfe M."/>
            <person name="Schon O."/>
            <person name="Bargues M."/>
            <person name="Terol J."/>
            <person name="Climent J."/>
            <person name="Navarro P."/>
            <person name="Collado C."/>
            <person name="Perez-Perez A."/>
            <person name="Ottenwalder B."/>
            <person name="Duchemin D."/>
            <person name="Cooke R."/>
            <person name="Laudie M."/>
            <person name="Berger-Llauro C."/>
            <person name="Purnelle B."/>
            <person name="Masuy D."/>
            <person name="de Haan M."/>
            <person name="Maarse A.C."/>
            <person name="Alcaraz J.P."/>
            <person name="Cottet A."/>
            <person name="Casacuberta E."/>
            <person name="Monfort A."/>
            <person name="Argiriou A."/>
            <person name="flores M."/>
            <person name="Liguori R."/>
            <person name="Vitale D."/>
            <person name="Mannhaupt G."/>
            <person name="Haase D."/>
            <person name="Schoof H."/>
            <person name="Rudd S."/>
            <person name="Zaccaria P."/>
            <person name="Mewes H.W."/>
            <person name="Mayer K.F."/>
            <person name="Kaul S."/>
            <person name="Town C.D."/>
            <person name="Koo H.L."/>
            <person name="Tallon L.J."/>
            <person name="Jenkins J."/>
            <person name="Rooney T."/>
            <person name="Rizzo M."/>
            <person name="Walts A."/>
            <person name="Utterback T."/>
            <person name="Fujii C.Y."/>
            <person name="Shea T.P."/>
            <person name="Creasy T.H."/>
            <person name="Haas B."/>
            <person name="Maiti R."/>
            <person name="Wu D."/>
            <person name="Peterson J."/>
            <person name="Van Aken S."/>
            <person name="Pai G."/>
            <person name="Militscher J."/>
            <person name="Sellers P."/>
            <person name="Gill J.E."/>
            <person name="Feldblyum T.V."/>
            <person name="Preuss D."/>
            <person name="Lin X."/>
            <person name="Nierman W.C."/>
            <person name="Salzberg S.L."/>
            <person name="White O."/>
            <person name="Venter J.C."/>
            <person name="Fraser C.M."/>
            <person name="Kaneko T."/>
            <person name="Nakamura Y."/>
            <person name="Sato S."/>
            <person name="Kato T."/>
            <person name="Asamizu E."/>
            <person name="Sasamoto S."/>
            <person name="Kimura T."/>
            <person name="Idesawa K."/>
            <person name="Kawashima K."/>
            <person name="Kishida Y."/>
            <person name="Kiyokawa C."/>
            <person name="Kohara M."/>
            <person name="Matsumoto M."/>
            <person name="Matsuno A."/>
            <person name="Muraki A."/>
            <person name="Nakayama S."/>
            <person name="Nakazaki N."/>
            <person name="Shinpo S."/>
            <person name="Takeuchi C."/>
            <person name="Wada T."/>
            <person name="Watanabe A."/>
            <person name="Yamada M."/>
            <person name="Yasuda M."/>
            <person name="Tabata S."/>
        </authorList>
    </citation>
    <scope>NUCLEOTIDE SEQUENCE [LARGE SCALE GENOMIC DNA]</scope>
    <source>
        <strain evidence="4">cv. Columbia</strain>
    </source>
</reference>
<dbReference type="EMBL" id="CP002686">
    <property type="protein sequence ID" value="AEE77673.1"/>
    <property type="molecule type" value="Genomic_DNA"/>
</dbReference>
<accession>F4J921</accession>
<organism evidence="3 4">
    <name type="scientific">Arabidopsis thaliana</name>
    <name type="common">Mouse-ear cress</name>
    <dbReference type="NCBI Taxonomy" id="3702"/>
    <lineage>
        <taxon>Eukaryota</taxon>
        <taxon>Viridiplantae</taxon>
        <taxon>Streptophyta</taxon>
        <taxon>Embryophyta</taxon>
        <taxon>Tracheophyta</taxon>
        <taxon>Spermatophyta</taxon>
        <taxon>Magnoliopsida</taxon>
        <taxon>eudicotyledons</taxon>
        <taxon>Gunneridae</taxon>
        <taxon>Pentapetalae</taxon>
        <taxon>rosids</taxon>
        <taxon>malvids</taxon>
        <taxon>Brassicales</taxon>
        <taxon>Brassicaceae</taxon>
        <taxon>Camelineae</taxon>
        <taxon>Arabidopsis</taxon>
    </lineage>
</organism>
<dbReference type="InterPro" id="IPR025398">
    <property type="entry name" value="DUF4371"/>
</dbReference>
<evidence type="ECO:0000313" key="2">
    <source>
        <dbReference type="Araport" id="AT3G31402"/>
    </source>
</evidence>